<dbReference type="PANTHER" id="PTHR30468:SF10">
    <property type="entry name" value="TAUD_TFDA-LIKE DOMAIN-CONTAINING PROTEIN"/>
    <property type="match status" value="1"/>
</dbReference>
<accession>A0ABR3F1F2</accession>
<dbReference type="InterPro" id="IPR042098">
    <property type="entry name" value="TauD-like_sf"/>
</dbReference>
<comment type="similarity">
    <text evidence="1">Belongs to the TfdA dioxygenase family.</text>
</comment>
<keyword evidence="5" id="KW-0408">Iron</keyword>
<dbReference type="Proteomes" id="UP001465976">
    <property type="component" value="Unassembled WGS sequence"/>
</dbReference>
<evidence type="ECO:0000256" key="2">
    <source>
        <dbReference type="ARBA" id="ARBA00022723"/>
    </source>
</evidence>
<gene>
    <name evidence="7" type="ORF">V5O48_013014</name>
</gene>
<evidence type="ECO:0000256" key="1">
    <source>
        <dbReference type="ARBA" id="ARBA00005896"/>
    </source>
</evidence>
<comment type="caution">
    <text evidence="7">The sequence shown here is derived from an EMBL/GenBank/DDBJ whole genome shotgun (WGS) entry which is preliminary data.</text>
</comment>
<keyword evidence="2" id="KW-0479">Metal-binding</keyword>
<evidence type="ECO:0000256" key="5">
    <source>
        <dbReference type="ARBA" id="ARBA00023004"/>
    </source>
</evidence>
<dbReference type="EMBL" id="JBAHYK010001222">
    <property type="protein sequence ID" value="KAL0568960.1"/>
    <property type="molecule type" value="Genomic_DNA"/>
</dbReference>
<keyword evidence="3" id="KW-0223">Dioxygenase</keyword>
<dbReference type="PANTHER" id="PTHR30468">
    <property type="entry name" value="ALPHA-KETOGLUTARATE-DEPENDENT SULFONATE DIOXYGENASE"/>
    <property type="match status" value="1"/>
</dbReference>
<reference evidence="7 8" key="1">
    <citation type="submission" date="2024-02" db="EMBL/GenBank/DDBJ databases">
        <title>A draft genome for the cacao thread blight pathogen Marasmius crinis-equi.</title>
        <authorList>
            <person name="Cohen S.P."/>
            <person name="Baruah I.K."/>
            <person name="Amoako-Attah I."/>
            <person name="Bukari Y."/>
            <person name="Meinhardt L.W."/>
            <person name="Bailey B.A."/>
        </authorList>
    </citation>
    <scope>NUCLEOTIDE SEQUENCE [LARGE SCALE GENOMIC DNA]</scope>
    <source>
        <strain evidence="7 8">GH-76</strain>
    </source>
</reference>
<name>A0ABR3F1F2_9AGAR</name>
<dbReference type="Gene3D" id="3.60.130.10">
    <property type="entry name" value="Clavaminate synthase-like"/>
    <property type="match status" value="1"/>
</dbReference>
<evidence type="ECO:0000256" key="3">
    <source>
        <dbReference type="ARBA" id="ARBA00022964"/>
    </source>
</evidence>
<evidence type="ECO:0000313" key="7">
    <source>
        <dbReference type="EMBL" id="KAL0568960.1"/>
    </source>
</evidence>
<protein>
    <recommendedName>
        <fullName evidence="6">TauD/TfdA-like domain-containing protein</fullName>
    </recommendedName>
</protein>
<evidence type="ECO:0000259" key="6">
    <source>
        <dbReference type="Pfam" id="PF02668"/>
    </source>
</evidence>
<dbReference type="Pfam" id="PF02668">
    <property type="entry name" value="TauD"/>
    <property type="match status" value="1"/>
</dbReference>
<dbReference type="InterPro" id="IPR051323">
    <property type="entry name" value="AtsK-like"/>
</dbReference>
<proteinExistence type="inferred from homology"/>
<feature type="domain" description="TauD/TfdA-like" evidence="6">
    <location>
        <begin position="21"/>
        <end position="292"/>
    </location>
</feature>
<evidence type="ECO:0000256" key="4">
    <source>
        <dbReference type="ARBA" id="ARBA00023002"/>
    </source>
</evidence>
<dbReference type="InterPro" id="IPR003819">
    <property type="entry name" value="TauD/TfdA-like"/>
</dbReference>
<organism evidence="7 8">
    <name type="scientific">Marasmius crinis-equi</name>
    <dbReference type="NCBI Taxonomy" id="585013"/>
    <lineage>
        <taxon>Eukaryota</taxon>
        <taxon>Fungi</taxon>
        <taxon>Dikarya</taxon>
        <taxon>Basidiomycota</taxon>
        <taxon>Agaricomycotina</taxon>
        <taxon>Agaricomycetes</taxon>
        <taxon>Agaricomycetidae</taxon>
        <taxon>Agaricales</taxon>
        <taxon>Marasmiineae</taxon>
        <taxon>Marasmiaceae</taxon>
        <taxon>Marasmius</taxon>
    </lineage>
</organism>
<dbReference type="SUPFAM" id="SSF51197">
    <property type="entry name" value="Clavaminate synthase-like"/>
    <property type="match status" value="1"/>
</dbReference>
<sequence>MEPIEFTLLSSIAQREETPAIGTRFTDPHTAQLSQWLAAPNSDSILKELAHLIAQRGVVFLPAQDISIEQQRSLAIRLGELTGRPASSGLHKHPISEETPELGKDVSVISSMGGISRAGVVDDARASSGWHSDISFEPVPADFSILKMRTLPEVGGDTLWASGYSAYDKLSPAFARFLEGLTAIHSGEYFLPIAKHMGLQIQENRGSPENSGTSLTAVHPVIRTHPVTGLKSLFVNKGFTTRIVELSTEESEDVLNYLARHISENHDLQVRYRWGTNDVAIWDNRCAFHTATYVIYPLQASWLCEKLTGIVGTIMAGNRGKAVE</sequence>
<evidence type="ECO:0000313" key="8">
    <source>
        <dbReference type="Proteomes" id="UP001465976"/>
    </source>
</evidence>
<keyword evidence="8" id="KW-1185">Reference proteome</keyword>
<keyword evidence="4" id="KW-0560">Oxidoreductase</keyword>